<name>A0A3A2Z8J4_9EURO</name>
<evidence type="ECO:0000313" key="3">
    <source>
        <dbReference type="EMBL" id="RJE17607.1"/>
    </source>
</evidence>
<dbReference type="OrthoDB" id="4353330at2759"/>
<keyword evidence="2" id="KW-1133">Transmembrane helix</keyword>
<evidence type="ECO:0000313" key="4">
    <source>
        <dbReference type="Proteomes" id="UP000266188"/>
    </source>
</evidence>
<keyword evidence="2" id="KW-0812">Transmembrane</keyword>
<reference evidence="4" key="1">
    <citation type="submission" date="2017-02" db="EMBL/GenBank/DDBJ databases">
        <authorList>
            <person name="Tafer H."/>
            <person name="Lopandic K."/>
        </authorList>
    </citation>
    <scope>NUCLEOTIDE SEQUENCE [LARGE SCALE GENOMIC DNA]</scope>
    <source>
        <strain evidence="4">CBS 366.77</strain>
    </source>
</reference>
<evidence type="ECO:0000256" key="1">
    <source>
        <dbReference type="SAM" id="MobiDB-lite"/>
    </source>
</evidence>
<feature type="region of interest" description="Disordered" evidence="1">
    <location>
        <begin position="1"/>
        <end position="34"/>
    </location>
</feature>
<dbReference type="Proteomes" id="UP000266188">
    <property type="component" value="Unassembled WGS sequence"/>
</dbReference>
<keyword evidence="2" id="KW-0472">Membrane</keyword>
<accession>A0A3A2Z8J4</accession>
<keyword evidence="4" id="KW-1185">Reference proteome</keyword>
<organism evidence="3 4">
    <name type="scientific">Aspergillus sclerotialis</name>
    <dbReference type="NCBI Taxonomy" id="2070753"/>
    <lineage>
        <taxon>Eukaryota</taxon>
        <taxon>Fungi</taxon>
        <taxon>Dikarya</taxon>
        <taxon>Ascomycota</taxon>
        <taxon>Pezizomycotina</taxon>
        <taxon>Eurotiomycetes</taxon>
        <taxon>Eurotiomycetidae</taxon>
        <taxon>Eurotiales</taxon>
        <taxon>Aspergillaceae</taxon>
        <taxon>Aspergillus</taxon>
        <taxon>Aspergillus subgen. Polypaecilum</taxon>
    </lineage>
</organism>
<evidence type="ECO:0000256" key="2">
    <source>
        <dbReference type="SAM" id="Phobius"/>
    </source>
</evidence>
<protein>
    <submittedName>
        <fullName evidence="3">PX domain-containing protein</fullName>
    </submittedName>
</protein>
<dbReference type="EMBL" id="MVGC01000815">
    <property type="protein sequence ID" value="RJE17607.1"/>
    <property type="molecule type" value="Genomic_DNA"/>
</dbReference>
<feature type="transmembrane region" description="Helical" evidence="2">
    <location>
        <begin position="69"/>
        <end position="96"/>
    </location>
</feature>
<gene>
    <name evidence="3" type="ORF">PHISCL_10055</name>
</gene>
<sequence length="189" mass="20343">MDGPDNADVSSSLSSKPKSVHRPDHKPLTIHTDNQARDQIPNFIPAKELKDSILSFLATSSGESLGCAIAALIAATYILLGRIGLVLIGLVLGVLLHASWEGGNNESSVDVPYSRNPGKRKELALDLANRLLDWPRRKPTEGQDSDNNDSRQKTINKGCATSLDYSAFGPMTSAALRSITDAAIKDYVM</sequence>
<dbReference type="STRING" id="2070753.A0A3A2Z8J4"/>
<proteinExistence type="predicted"/>
<comment type="caution">
    <text evidence="3">The sequence shown here is derived from an EMBL/GenBank/DDBJ whole genome shotgun (WGS) entry which is preliminary data.</text>
</comment>
<dbReference type="AlphaFoldDB" id="A0A3A2Z8J4"/>